<gene>
    <name evidence="1" type="ORF">IWW36_002629</name>
</gene>
<dbReference type="OrthoDB" id="5590746at2759"/>
<evidence type="ECO:0000313" key="1">
    <source>
        <dbReference type="EMBL" id="KAJ2849438.1"/>
    </source>
</evidence>
<dbReference type="Proteomes" id="UP001139887">
    <property type="component" value="Unassembled WGS sequence"/>
</dbReference>
<reference evidence="1" key="1">
    <citation type="submission" date="2022-07" db="EMBL/GenBank/DDBJ databases">
        <title>Phylogenomic reconstructions and comparative analyses of Kickxellomycotina fungi.</title>
        <authorList>
            <person name="Reynolds N.K."/>
            <person name="Stajich J.E."/>
            <person name="Barry K."/>
            <person name="Grigoriev I.V."/>
            <person name="Crous P."/>
            <person name="Smith M.E."/>
        </authorList>
    </citation>
    <scope>NUCLEOTIDE SEQUENCE</scope>
    <source>
        <strain evidence="1">NRRL 1566</strain>
    </source>
</reference>
<dbReference type="EMBL" id="JANBUW010000078">
    <property type="protein sequence ID" value="KAJ2849438.1"/>
    <property type="molecule type" value="Genomic_DNA"/>
</dbReference>
<keyword evidence="2" id="KW-1185">Reference proteome</keyword>
<name>A0A9W8I9A5_9FUNG</name>
<proteinExistence type="predicted"/>
<accession>A0A9W8I9A5</accession>
<dbReference type="AlphaFoldDB" id="A0A9W8I9A5"/>
<organism evidence="1 2">
    <name type="scientific">Coemansia brasiliensis</name>
    <dbReference type="NCBI Taxonomy" id="2650707"/>
    <lineage>
        <taxon>Eukaryota</taxon>
        <taxon>Fungi</taxon>
        <taxon>Fungi incertae sedis</taxon>
        <taxon>Zoopagomycota</taxon>
        <taxon>Kickxellomycotina</taxon>
        <taxon>Kickxellomycetes</taxon>
        <taxon>Kickxellales</taxon>
        <taxon>Kickxellaceae</taxon>
        <taxon>Coemansia</taxon>
    </lineage>
</organism>
<evidence type="ECO:0000313" key="2">
    <source>
        <dbReference type="Proteomes" id="UP001139887"/>
    </source>
</evidence>
<comment type="caution">
    <text evidence="1">The sequence shown here is derived from an EMBL/GenBank/DDBJ whole genome shotgun (WGS) entry which is preliminary data.</text>
</comment>
<protein>
    <submittedName>
        <fullName evidence="1">Uncharacterized protein</fullName>
    </submittedName>
</protein>
<sequence>MVASKSVRDILLLHVRNASVLAAHHPAAAAAAYIKPIACNSHRIPMAMDPLQYILHSTDTSSPLPVSNARKLAMAIATQRQQQQHVEYSRNSCSKAETTKILSVQPQPHGHTIEVEMSASDLQRMLQRVSAARHSHRHPYCKQVGIDNNSVTTEAESATKNNRSKWSPPAMVLLSAVLGTGGVLLEIASSQPQAAATAFSLDPAFVCNALFYI</sequence>